<name>A0A1W6MYK8_9HYPH</name>
<evidence type="ECO:0000259" key="1">
    <source>
        <dbReference type="Pfam" id="PF09836"/>
    </source>
</evidence>
<accession>A0A1W6MYK8</accession>
<dbReference type="STRING" id="655015.B1812_17995"/>
<organism evidence="2 3">
    <name type="scientific">Methylocystis bryophila</name>
    <dbReference type="NCBI Taxonomy" id="655015"/>
    <lineage>
        <taxon>Bacteria</taxon>
        <taxon>Pseudomonadati</taxon>
        <taxon>Pseudomonadota</taxon>
        <taxon>Alphaproteobacteria</taxon>
        <taxon>Hyphomicrobiales</taxon>
        <taxon>Methylocystaceae</taxon>
        <taxon>Methylocystis</taxon>
    </lineage>
</organism>
<dbReference type="InterPro" id="IPR018640">
    <property type="entry name" value="DUF2063"/>
</dbReference>
<dbReference type="EMBL" id="CP019948">
    <property type="protein sequence ID" value="ARN82672.1"/>
    <property type="molecule type" value="Genomic_DNA"/>
</dbReference>
<feature type="domain" description="Putative DNA-binding" evidence="1">
    <location>
        <begin position="5"/>
        <end position="100"/>
    </location>
</feature>
<protein>
    <recommendedName>
        <fullName evidence="1">Putative DNA-binding domain-containing protein</fullName>
    </recommendedName>
</protein>
<sequence length="271" mass="29437">MKLAELQSAFQSAVLSGAAKDSKMLACLTKPAARDRAAGFGVYVKGYRLRVAEYLEEDFPALKSLLGDKRFDALVSDYLAASPSRTRNARYFSTRLPDFMQESDKWRGEAQALGVALLERALTDAFDAPDGDACALQTLAAHAPQDWPRLVFAFHPSLRVLRLPAGVVGLYEALSSEGKTPLPEAQDGEEAAAVWRSGFDPAYRALETDEFLALNEALAGKSFGAICQLVAFQQDEASAPERLAQFLINWFSDGLVVAIGESDDAERRAAP</sequence>
<dbReference type="KEGG" id="mbry:B1812_17995"/>
<dbReference type="InterPro" id="IPR044922">
    <property type="entry name" value="DUF2063_N_sf"/>
</dbReference>
<evidence type="ECO:0000313" key="3">
    <source>
        <dbReference type="Proteomes" id="UP000193978"/>
    </source>
</evidence>
<reference evidence="2 3" key="1">
    <citation type="submission" date="2017-02" db="EMBL/GenBank/DDBJ databases">
        <authorList>
            <person name="Peterson S.W."/>
        </authorList>
    </citation>
    <scope>NUCLEOTIDE SEQUENCE [LARGE SCALE GENOMIC DNA]</scope>
    <source>
        <strain evidence="2 3">S285</strain>
    </source>
</reference>
<keyword evidence="3" id="KW-1185">Reference proteome</keyword>
<evidence type="ECO:0000313" key="2">
    <source>
        <dbReference type="EMBL" id="ARN82672.1"/>
    </source>
</evidence>
<dbReference type="RefSeq" id="WP_085772804.1">
    <property type="nucleotide sequence ID" value="NZ_AP027149.1"/>
</dbReference>
<proteinExistence type="predicted"/>
<dbReference type="OrthoDB" id="4146344at2"/>
<gene>
    <name evidence="2" type="ORF">B1812_17995</name>
</gene>
<dbReference type="Gene3D" id="1.10.150.690">
    <property type="entry name" value="DUF2063"/>
    <property type="match status" value="1"/>
</dbReference>
<dbReference type="Pfam" id="PF09836">
    <property type="entry name" value="DUF2063"/>
    <property type="match status" value="1"/>
</dbReference>
<dbReference type="Proteomes" id="UP000193978">
    <property type="component" value="Chromosome"/>
</dbReference>
<dbReference type="AlphaFoldDB" id="A0A1W6MYK8"/>